<feature type="transmembrane region" description="Helical" evidence="8">
    <location>
        <begin position="951"/>
        <end position="974"/>
    </location>
</feature>
<dbReference type="Pfam" id="PF07670">
    <property type="entry name" value="Gate"/>
    <property type="match status" value="1"/>
</dbReference>
<feature type="region of interest" description="Disordered" evidence="7">
    <location>
        <begin position="376"/>
        <end position="413"/>
    </location>
</feature>
<feature type="transmembrane region" description="Helical" evidence="8">
    <location>
        <begin position="556"/>
        <end position="577"/>
    </location>
</feature>
<dbReference type="EMBL" id="CAJFCJ010000010">
    <property type="protein sequence ID" value="CAD5119437.1"/>
    <property type="molecule type" value="Genomic_DNA"/>
</dbReference>
<feature type="domain" description="C2CD5 C-terminal" evidence="13">
    <location>
        <begin position="238"/>
        <end position="331"/>
    </location>
</feature>
<feature type="transmembrane region" description="Helical" evidence="8">
    <location>
        <begin position="583"/>
        <end position="601"/>
    </location>
</feature>
<evidence type="ECO:0000256" key="6">
    <source>
        <dbReference type="ARBA" id="ARBA00023136"/>
    </source>
</evidence>
<keyword evidence="4 8" id="KW-0812">Transmembrane</keyword>
<dbReference type="Pfam" id="PF01773">
    <property type="entry name" value="Nucleos_tra2_N"/>
    <property type="match status" value="1"/>
</dbReference>
<dbReference type="GO" id="GO:0005886">
    <property type="term" value="C:plasma membrane"/>
    <property type="evidence" value="ECO:0007669"/>
    <property type="project" value="UniProtKB-SubCell"/>
</dbReference>
<dbReference type="Pfam" id="PF23128">
    <property type="entry name" value="YbjQ_4"/>
    <property type="match status" value="1"/>
</dbReference>
<evidence type="ECO:0000256" key="3">
    <source>
        <dbReference type="ARBA" id="ARBA00022475"/>
    </source>
</evidence>
<evidence type="ECO:0000259" key="13">
    <source>
        <dbReference type="Pfam" id="PF23128"/>
    </source>
</evidence>
<comment type="caution">
    <text evidence="14">The sequence shown here is derived from an EMBL/GenBank/DDBJ whole genome shotgun (WGS) entry which is preliminary data.</text>
</comment>
<evidence type="ECO:0000256" key="4">
    <source>
        <dbReference type="ARBA" id="ARBA00022692"/>
    </source>
</evidence>
<dbReference type="OrthoDB" id="419768at2759"/>
<keyword evidence="6 8" id="KW-0472">Membrane</keyword>
<feature type="domain" description="C2" evidence="12">
    <location>
        <begin position="84"/>
        <end position="172"/>
    </location>
</feature>
<feature type="transmembrane region" description="Helical" evidence="8">
    <location>
        <begin position="444"/>
        <end position="464"/>
    </location>
</feature>
<feature type="transmembrane region" description="Helical" evidence="8">
    <location>
        <begin position="694"/>
        <end position="716"/>
    </location>
</feature>
<evidence type="ECO:0000259" key="12">
    <source>
        <dbReference type="Pfam" id="PF23028"/>
    </source>
</evidence>
<proteinExistence type="inferred from homology"/>
<feature type="transmembrane region" description="Helical" evidence="8">
    <location>
        <begin position="914"/>
        <end position="939"/>
    </location>
</feature>
<evidence type="ECO:0000313" key="15">
    <source>
        <dbReference type="Proteomes" id="UP000549394"/>
    </source>
</evidence>
<dbReference type="InterPro" id="IPR008276">
    <property type="entry name" value="C_nuclsd_transpt"/>
</dbReference>
<feature type="domain" description="Concentrative nucleoside transporter C-terminal" evidence="10">
    <location>
        <begin position="722"/>
        <end position="971"/>
    </location>
</feature>
<feature type="transmembrane region" description="Helical" evidence="8">
    <location>
        <begin position="476"/>
        <end position="498"/>
    </location>
</feature>
<feature type="compositionally biased region" description="Polar residues" evidence="7">
    <location>
        <begin position="376"/>
        <end position="389"/>
    </location>
</feature>
<dbReference type="PANTHER" id="PTHR10590">
    <property type="entry name" value="SODIUM/NUCLEOSIDE COTRANSPORTER"/>
    <property type="match status" value="1"/>
</dbReference>
<keyword evidence="5 8" id="KW-1133">Transmembrane helix</keyword>
<feature type="transmembrane region" description="Helical" evidence="8">
    <location>
        <begin position="819"/>
        <end position="839"/>
    </location>
</feature>
<dbReference type="PANTHER" id="PTHR10590:SF4">
    <property type="entry name" value="SOLUTE CARRIER FAMILY 28 MEMBER 3"/>
    <property type="match status" value="1"/>
</dbReference>
<dbReference type="Pfam" id="PF23028">
    <property type="entry name" value="YbjQ_3"/>
    <property type="match status" value="1"/>
</dbReference>
<organism evidence="14 15">
    <name type="scientific">Dimorphilus gyrociliatus</name>
    <dbReference type="NCBI Taxonomy" id="2664684"/>
    <lineage>
        <taxon>Eukaryota</taxon>
        <taxon>Metazoa</taxon>
        <taxon>Spiralia</taxon>
        <taxon>Lophotrochozoa</taxon>
        <taxon>Annelida</taxon>
        <taxon>Polychaeta</taxon>
        <taxon>Polychaeta incertae sedis</taxon>
        <taxon>Dinophilidae</taxon>
        <taxon>Dimorphilus</taxon>
    </lineage>
</organism>
<dbReference type="Pfam" id="PF07662">
    <property type="entry name" value="Nucleos_tra2_C"/>
    <property type="match status" value="1"/>
</dbReference>
<evidence type="ECO:0000259" key="11">
    <source>
        <dbReference type="Pfam" id="PF07670"/>
    </source>
</evidence>
<dbReference type="InterPro" id="IPR056430">
    <property type="entry name" value="C2CD5_YbjQ-like_dom"/>
</dbReference>
<keyword evidence="3" id="KW-1003">Cell membrane</keyword>
<dbReference type="InterPro" id="IPR011657">
    <property type="entry name" value="CNT_C_dom"/>
</dbReference>
<name>A0A7I8VUQ6_9ANNE</name>
<feature type="domain" description="Concentrative nucleoside transporter N-terminal" evidence="9">
    <location>
        <begin position="561"/>
        <end position="594"/>
    </location>
</feature>
<dbReference type="GO" id="GO:0005415">
    <property type="term" value="F:nucleoside:sodium symporter activity"/>
    <property type="evidence" value="ECO:0007669"/>
    <property type="project" value="TreeGrafter"/>
</dbReference>
<evidence type="ECO:0000259" key="9">
    <source>
        <dbReference type="Pfam" id="PF01773"/>
    </source>
</evidence>
<feature type="transmembrane region" description="Helical" evidence="8">
    <location>
        <begin position="622"/>
        <end position="646"/>
    </location>
</feature>
<dbReference type="InterPro" id="IPR011642">
    <property type="entry name" value="Gate_dom"/>
</dbReference>
<evidence type="ECO:0000256" key="5">
    <source>
        <dbReference type="ARBA" id="ARBA00022989"/>
    </source>
</evidence>
<feature type="transmembrane region" description="Helical" evidence="8">
    <location>
        <begin position="780"/>
        <end position="798"/>
    </location>
</feature>
<feature type="transmembrane region" description="Helical" evidence="8">
    <location>
        <begin position="527"/>
        <end position="549"/>
    </location>
</feature>
<dbReference type="InterPro" id="IPR002668">
    <property type="entry name" value="CNT_N_dom"/>
</dbReference>
<dbReference type="AlphaFoldDB" id="A0A7I8VUQ6"/>
<gene>
    <name evidence="14" type="ORF">DGYR_LOCUS7683</name>
</gene>
<comment type="subcellular location">
    <subcellularLocation>
        <location evidence="1">Cell membrane</location>
        <topology evidence="1">Multi-pass membrane protein</topology>
    </subcellularLocation>
</comment>
<evidence type="ECO:0000256" key="8">
    <source>
        <dbReference type="SAM" id="Phobius"/>
    </source>
</evidence>
<accession>A0A7I8VUQ6</accession>
<evidence type="ECO:0000259" key="10">
    <source>
        <dbReference type="Pfam" id="PF07662"/>
    </source>
</evidence>
<evidence type="ECO:0000313" key="14">
    <source>
        <dbReference type="EMBL" id="CAD5119437.1"/>
    </source>
</evidence>
<keyword evidence="15" id="KW-1185">Reference proteome</keyword>
<protein>
    <submittedName>
        <fullName evidence="14">DgyrCDS8047</fullName>
    </submittedName>
</protein>
<feature type="domain" description="Nucleoside transporter/FeoB GTPase Gate" evidence="11">
    <location>
        <begin position="619"/>
        <end position="717"/>
    </location>
</feature>
<reference evidence="14 15" key="1">
    <citation type="submission" date="2020-08" db="EMBL/GenBank/DDBJ databases">
        <authorList>
            <person name="Hejnol A."/>
        </authorList>
    </citation>
    <scope>NUCLEOTIDE SEQUENCE [LARGE SCALE GENOMIC DNA]</scope>
</reference>
<evidence type="ECO:0000256" key="1">
    <source>
        <dbReference type="ARBA" id="ARBA00004651"/>
    </source>
</evidence>
<dbReference type="InterPro" id="IPR057815">
    <property type="entry name" value="C2CD5_C"/>
</dbReference>
<comment type="similarity">
    <text evidence="2">Belongs to the concentrative nucleoside transporter (CNT) (TC 2.A.41) family.</text>
</comment>
<evidence type="ECO:0000256" key="2">
    <source>
        <dbReference type="ARBA" id="ARBA00009033"/>
    </source>
</evidence>
<evidence type="ECO:0000256" key="7">
    <source>
        <dbReference type="SAM" id="MobiDB-lite"/>
    </source>
</evidence>
<sequence length="976" mass="108544">MKRNLTVSKQLISISYKSNFHRANAQGSISLQQDDASSMSEYFESWNDDVGIEPSATNKDTLILEVDHESELKDIQMLLEPILPKDIHISNISTVPGMDNFVTNLQFVTRVWRKDINIKDNSAFVNIFNDLLKSQVFRLRHMTPCALVGLDFDIELADDDEIQVALTAMVIGEDESADTAREGSNSVSGEELVFSMDDSLENKKGIKKTSSVGSKSSIASSIKKKYHIPRKNVLITELTPLPYVPSSTLNQFLGHLNFFIIRESTSVRGEGGPSGFLHSFLSEIFAICRAHVKAIGGNALVSFKLSECVLDDNLHRNQSQSLVNVSGDVASIHFEPSNCRSVVSTMADKLDNKRNDDFCGFENDSVKQVHQTYENQAFSPDSPSENVPNENAKKRQNQNQNQISPFEEDGGNRTEINERRGLIFRKIEHFQNRSSHFYNQNRSVILKIIQLILLIGYFVYFAFAMRHERLQNEPSIRLLWITCTVVFFMICNILYSFYGTKVESGWKSTGNTINRKWPSSRISAWNFFKYLFIFLVVAGFIIFVSVNIARKRPKNLISLSGHVIYIILFFMFSYNPAKVRWRPVAWGLGLQFVVVEFLAYSDEGAKFVFGDKFTDHPFAFKVLPVVIFFSTVVSVLYYLGVMQAVILKLAFVMQKTLGTTAGESVNAAGNIFIGQTEAPLLIRPLIHSMSDSELHAVMTGGFASIAGAVMASYILFGVPANHLITASVMAAPCALAMSKLFYPEVEKTPEEASKKPEMERPPEQNVIEAAASGASTSIKLVANIAANLIAFIALLGFVNSTLRWFGRRVGLEPPKYPPLTFQLITSYLLWPFAFIMGVAPEDCRLVAQLVGFKTFINEFVAYQRLGTIVSNSRKFTNHTQNGGNWTYIGPDKVDILLEGNVTLTGGVMRNERSIVISTYALCGFANISSIGMVIGVLGAMAPEKKSIIARIAVRAMIAGTIASFMNACTAGLLYEG</sequence>
<dbReference type="Proteomes" id="UP000549394">
    <property type="component" value="Unassembled WGS sequence"/>
</dbReference>